<gene>
    <name evidence="2" type="ORF">WKW80_32145</name>
</gene>
<organism evidence="2 3">
    <name type="scientific">Variovorax humicola</name>
    <dbReference type="NCBI Taxonomy" id="1769758"/>
    <lineage>
        <taxon>Bacteria</taxon>
        <taxon>Pseudomonadati</taxon>
        <taxon>Pseudomonadota</taxon>
        <taxon>Betaproteobacteria</taxon>
        <taxon>Burkholderiales</taxon>
        <taxon>Comamonadaceae</taxon>
        <taxon>Variovorax</taxon>
    </lineage>
</organism>
<comment type="caution">
    <text evidence="2">The sequence shown here is derived from an EMBL/GenBank/DDBJ whole genome shotgun (WGS) entry which is preliminary data.</text>
</comment>
<name>A0ABU8W989_9BURK</name>
<evidence type="ECO:0000313" key="2">
    <source>
        <dbReference type="EMBL" id="MEJ8826615.1"/>
    </source>
</evidence>
<sequence length="548" mass="58459">MTEHTKTDGLPGMDVPVLPEQGAPGLTKSPLRNDRMSAAKMECNACPVLCQISEGRTGACDRYANRGGTLVRVDPVLLLRRELANDAPALVPFVRPCGELEGESETPARETALPVRDWDGDLLLADKIFVTGVGASTTYPDYKPAPFIVASKARGVDMVTVVTEGIFSYCSVKVKIDTDRFLGSEQANVRYKGEVVGHVTTAEYGSQMLSLGGVHHLTGGSKKEGRMTLEVMQHLCNKQATECTIDGGSSLVIQAGKAPIVNGVHEQRMRVGCGSATVGIFARQLHGLADEVVVVDDHITGVLTEHQAGRCLAMQPSGIQMRGRKSTPGRYFQVANPGNGWGGTDIANPLSIIEGWEPGAARPGLRLLMTSTTGEQAQWYVLDEALQPVQQSMPAAVRKVVERIGENCEPSLCTVLFLGGAGGSLRAGVTENPILLTRAIKRALVNVTCGGAPAYVWPGGGITVMADVLRMPDNSFGTVPTPAIVAPIEFNMCLADYAALGGHMEHVMTLEQALARGAWQDDGAPTQRQWCRPDISNAWPLGEQPMLG</sequence>
<dbReference type="RefSeq" id="WP_340367651.1">
    <property type="nucleotide sequence ID" value="NZ_JBBKZV010000037.1"/>
</dbReference>
<keyword evidence="3" id="KW-1185">Reference proteome</keyword>
<feature type="region of interest" description="Disordered" evidence="1">
    <location>
        <begin position="1"/>
        <end position="31"/>
    </location>
</feature>
<accession>A0ABU8W989</accession>
<proteinExistence type="predicted"/>
<evidence type="ECO:0000313" key="3">
    <source>
        <dbReference type="Proteomes" id="UP001363010"/>
    </source>
</evidence>
<dbReference type="Proteomes" id="UP001363010">
    <property type="component" value="Unassembled WGS sequence"/>
</dbReference>
<protein>
    <submittedName>
        <fullName evidence="2">6-hydroxynicotinate reductase</fullName>
    </submittedName>
</protein>
<reference evidence="2 3" key="1">
    <citation type="submission" date="2024-03" db="EMBL/GenBank/DDBJ databases">
        <title>Novel species of the genus Variovorax.</title>
        <authorList>
            <person name="Liu Q."/>
            <person name="Xin Y.-H."/>
        </authorList>
    </citation>
    <scope>NUCLEOTIDE SEQUENCE [LARGE SCALE GENOMIC DNA]</scope>
    <source>
        <strain evidence="2 3">KACC 18501</strain>
    </source>
</reference>
<evidence type="ECO:0000256" key="1">
    <source>
        <dbReference type="SAM" id="MobiDB-lite"/>
    </source>
</evidence>
<dbReference type="EMBL" id="JBBKZV010000037">
    <property type="protein sequence ID" value="MEJ8826615.1"/>
    <property type="molecule type" value="Genomic_DNA"/>
</dbReference>